<dbReference type="PRINTS" id="PR00420">
    <property type="entry name" value="RNGMNOXGNASE"/>
</dbReference>
<sequence length="361" mass="37995">MPATATYDTAIVGGGPAGVTTAIGLARAGARVLLLERSPRPVDKPGEIIASSARPLLAGLGLQDTLSTLRAHTLAGRFTCWHDAVGSDVASILDPHGGGMVVHRGEFEAKLLKAARAAGVSLSCGSHLSEVVRQSGAWNIEFRDDAHNSGQIHSARVPLIVEASGRAAGVLGHGHRHRSDRLVALITIGPARDGLHDQRLFIEATEGGWWYGFLLPDGTAVVAMLTSALLLPEGAARRRSVWTADLQSTRHVKALISGRTVGAFRGVAADSSIRSQLSGDAWVAVGDAAAAYDPITGSGVAAAISKGAALARLLINRPQSAAIAEYVAAERDVFATYESHRRNIYREAAGRFSSAFWNQWK</sequence>
<dbReference type="InterPro" id="IPR002938">
    <property type="entry name" value="FAD-bd"/>
</dbReference>
<dbReference type="InterPro" id="IPR050816">
    <property type="entry name" value="Flavin-dep_Halogenase_NPB"/>
</dbReference>
<evidence type="ECO:0000313" key="3">
    <source>
        <dbReference type="Proteomes" id="UP001315278"/>
    </source>
</evidence>
<dbReference type="Gene3D" id="3.30.9.100">
    <property type="match status" value="1"/>
</dbReference>
<gene>
    <name evidence="2" type="ORF">JQ615_41570</name>
</gene>
<proteinExistence type="predicted"/>
<dbReference type="Proteomes" id="UP001315278">
    <property type="component" value="Unassembled WGS sequence"/>
</dbReference>
<dbReference type="Pfam" id="PF01494">
    <property type="entry name" value="FAD_binding_3"/>
    <property type="match status" value="1"/>
</dbReference>
<evidence type="ECO:0000259" key="1">
    <source>
        <dbReference type="Pfam" id="PF01494"/>
    </source>
</evidence>
<dbReference type="Gene3D" id="3.50.50.60">
    <property type="entry name" value="FAD/NAD(P)-binding domain"/>
    <property type="match status" value="1"/>
</dbReference>
<protein>
    <submittedName>
        <fullName evidence="2">NAD(P)/FAD-dependent oxidoreductase</fullName>
    </submittedName>
</protein>
<feature type="domain" description="FAD-binding" evidence="1">
    <location>
        <begin position="7"/>
        <end position="145"/>
    </location>
</feature>
<dbReference type="RefSeq" id="WP_212495718.1">
    <property type="nucleotide sequence ID" value="NZ_JAFCJH010000113.1"/>
</dbReference>
<dbReference type="PANTHER" id="PTHR43747">
    <property type="entry name" value="FAD-BINDING PROTEIN"/>
    <property type="match status" value="1"/>
</dbReference>
<keyword evidence="3" id="KW-1185">Reference proteome</keyword>
<dbReference type="SUPFAM" id="SSF51905">
    <property type="entry name" value="FAD/NAD(P)-binding domain"/>
    <property type="match status" value="1"/>
</dbReference>
<dbReference type="InterPro" id="IPR036188">
    <property type="entry name" value="FAD/NAD-bd_sf"/>
</dbReference>
<dbReference type="EMBL" id="JAFCJH010000113">
    <property type="protein sequence ID" value="MBR0801823.1"/>
    <property type="molecule type" value="Genomic_DNA"/>
</dbReference>
<reference evidence="3" key="1">
    <citation type="journal article" date="2021" name="ISME J.">
        <title>Evolutionary origin and ecological implication of a unique nif island in free-living Bradyrhizobium lineages.</title>
        <authorList>
            <person name="Tao J."/>
        </authorList>
    </citation>
    <scope>NUCLEOTIDE SEQUENCE [LARGE SCALE GENOMIC DNA]</scope>
    <source>
        <strain evidence="3">SZCCT0434</strain>
    </source>
</reference>
<organism evidence="2 3">
    <name type="scientific">Bradyrhizobium jicamae</name>
    <dbReference type="NCBI Taxonomy" id="280332"/>
    <lineage>
        <taxon>Bacteria</taxon>
        <taxon>Pseudomonadati</taxon>
        <taxon>Pseudomonadota</taxon>
        <taxon>Alphaproteobacteria</taxon>
        <taxon>Hyphomicrobiales</taxon>
        <taxon>Nitrobacteraceae</taxon>
        <taxon>Bradyrhizobium</taxon>
    </lineage>
</organism>
<dbReference type="PANTHER" id="PTHR43747:SF1">
    <property type="entry name" value="SLR1998 PROTEIN"/>
    <property type="match status" value="1"/>
</dbReference>
<comment type="caution">
    <text evidence="2">The sequence shown here is derived from an EMBL/GenBank/DDBJ whole genome shotgun (WGS) entry which is preliminary data.</text>
</comment>
<accession>A0ABS5FYE1</accession>
<name>A0ABS5FYE1_9BRAD</name>
<evidence type="ECO:0000313" key="2">
    <source>
        <dbReference type="EMBL" id="MBR0801823.1"/>
    </source>
</evidence>